<dbReference type="SUPFAM" id="SSF51556">
    <property type="entry name" value="Metallo-dependent hydrolases"/>
    <property type="match status" value="1"/>
</dbReference>
<comment type="similarity">
    <text evidence="3">Belongs to the metallo-dependent hydrolases superfamily. Adenosine and AMP deaminases family.</text>
</comment>
<evidence type="ECO:0000256" key="4">
    <source>
        <dbReference type="ARBA" id="ARBA00012775"/>
    </source>
</evidence>
<dbReference type="Proteomes" id="UP000789572">
    <property type="component" value="Unassembled WGS sequence"/>
</dbReference>
<dbReference type="PANTHER" id="PTHR11359:SF0">
    <property type="entry name" value="AMP DEAMINASE"/>
    <property type="match status" value="1"/>
</dbReference>
<dbReference type="PROSITE" id="PS00485">
    <property type="entry name" value="A_DEAMINASE"/>
    <property type="match status" value="1"/>
</dbReference>
<dbReference type="GO" id="GO:0003876">
    <property type="term" value="F:AMP deaminase activity"/>
    <property type="evidence" value="ECO:0007669"/>
    <property type="project" value="UniProtKB-EC"/>
</dbReference>
<keyword evidence="6" id="KW-0378">Hydrolase</keyword>
<dbReference type="GO" id="GO:0005829">
    <property type="term" value="C:cytosol"/>
    <property type="evidence" value="ECO:0007669"/>
    <property type="project" value="TreeGrafter"/>
</dbReference>
<evidence type="ECO:0000256" key="8">
    <source>
        <dbReference type="ARBA" id="ARBA00023080"/>
    </source>
</evidence>
<evidence type="ECO:0000256" key="5">
    <source>
        <dbReference type="ARBA" id="ARBA00022723"/>
    </source>
</evidence>
<keyword evidence="12" id="KW-1185">Reference proteome</keyword>
<dbReference type="EC" id="3.5.4.6" evidence="4"/>
<evidence type="ECO:0000313" key="11">
    <source>
        <dbReference type="EMBL" id="CAG8626862.1"/>
    </source>
</evidence>
<proteinExistence type="inferred from homology"/>
<dbReference type="InterPro" id="IPR006650">
    <property type="entry name" value="A/AMP_deam_AS"/>
</dbReference>
<dbReference type="GO" id="GO:0032264">
    <property type="term" value="P:IMP salvage"/>
    <property type="evidence" value="ECO:0007669"/>
    <property type="project" value="InterPro"/>
</dbReference>
<evidence type="ECO:0000256" key="10">
    <source>
        <dbReference type="ARBA" id="ARBA00078830"/>
    </source>
</evidence>
<feature type="non-terminal residue" evidence="11">
    <location>
        <position position="514"/>
    </location>
</feature>
<dbReference type="NCBIfam" id="TIGR01429">
    <property type="entry name" value="AMP_deaminase"/>
    <property type="match status" value="1"/>
</dbReference>
<comment type="cofactor">
    <cofactor evidence="1">
        <name>Zn(2+)</name>
        <dbReference type="ChEBI" id="CHEBI:29105"/>
    </cofactor>
</comment>
<name>A0A9N9D3Z6_9GLOM</name>
<dbReference type="Pfam" id="PF19326">
    <property type="entry name" value="AMP_deaminase"/>
    <property type="match status" value="1"/>
</dbReference>
<protein>
    <recommendedName>
        <fullName evidence="9">AMP deaminase</fullName>
        <ecNumber evidence="4">3.5.4.6</ecNumber>
    </recommendedName>
    <alternativeName>
        <fullName evidence="10">Myoadenylate deaminase</fullName>
    </alternativeName>
</protein>
<evidence type="ECO:0000313" key="12">
    <source>
        <dbReference type="Proteomes" id="UP000789572"/>
    </source>
</evidence>
<evidence type="ECO:0000256" key="1">
    <source>
        <dbReference type="ARBA" id="ARBA00001947"/>
    </source>
</evidence>
<comment type="caution">
    <text evidence="11">The sequence shown here is derived from an EMBL/GenBank/DDBJ whole genome shotgun (WGS) entry which is preliminary data.</text>
</comment>
<keyword evidence="5" id="KW-0479">Metal-binding</keyword>
<dbReference type="FunFam" id="3.20.20.140:FF:000035">
    <property type="entry name" value="Probable amp deaminase"/>
    <property type="match status" value="1"/>
</dbReference>
<dbReference type="PANTHER" id="PTHR11359">
    <property type="entry name" value="AMP DEAMINASE"/>
    <property type="match status" value="1"/>
</dbReference>
<sequence length="514" mass="60549">VVPHRDFYNVRKVDTHVHLSSCMNSKHLLRFIKSKLKKYPKDEVIVRDDKLLTLTEVFDSLHLRAYDLSIDTLDVHAHTDSFHRFDKFNLKYNPIGESRLREIFLKTDNYIEGRYLAELTKEVISDLESSKYQMAEYRVSIYGRKKSEWDKLAKWVVKNKIFSHNVRWLIQTPRLYNIYKNNRTVENFEDVIRNIYEPLYEVTKDPSTHPELHVFLQRVVGFDSVDDESKAERRIHRKYPYPKDWNTNLNPPYSYYLYYMYSNLVSLNNWRRKRGFNTFVLRPHAGEAGDTDHLTSAFLTSQSISHGILLRKVPGLQYLYYIKQIGIAMSPLSNNALFLNYERNPFLNFFQKGLNISLSTDDPLQFHYTKEPLIEEYSVAAQIWKLSAVDMCELARNSVIQSGWEMSVKKYWLGANWFLPTPMGNDVSKTNVPNSRITYRFNTLLEEIEMIKKYSNLNKDTSFERNTITKPFQSAAAAREDRMHAKSTNGWTTELKIIPGIGLFSETQDSKRRE</sequence>
<keyword evidence="7" id="KW-0862">Zinc</keyword>
<comment type="pathway">
    <text evidence="2">Purine metabolism; IMP biosynthesis via salvage pathway; IMP from AMP: step 1/1.</text>
</comment>
<reference evidence="11" key="1">
    <citation type="submission" date="2021-06" db="EMBL/GenBank/DDBJ databases">
        <authorList>
            <person name="Kallberg Y."/>
            <person name="Tangrot J."/>
            <person name="Rosling A."/>
        </authorList>
    </citation>
    <scope>NUCLEOTIDE SEQUENCE</scope>
    <source>
        <strain evidence="11">IA702</strain>
    </source>
</reference>
<dbReference type="PIRSF" id="PIRSF001251">
    <property type="entry name" value="AMP_deaminase_met"/>
    <property type="match status" value="1"/>
</dbReference>
<evidence type="ECO:0000256" key="9">
    <source>
        <dbReference type="ARBA" id="ARBA00072037"/>
    </source>
</evidence>
<dbReference type="AlphaFoldDB" id="A0A9N9D3Z6"/>
<dbReference type="Gene3D" id="3.20.20.140">
    <property type="entry name" value="Metal-dependent hydrolases"/>
    <property type="match status" value="1"/>
</dbReference>
<dbReference type="GO" id="GO:0046033">
    <property type="term" value="P:AMP metabolic process"/>
    <property type="evidence" value="ECO:0007669"/>
    <property type="project" value="TreeGrafter"/>
</dbReference>
<dbReference type="InterPro" id="IPR032466">
    <property type="entry name" value="Metal_Hydrolase"/>
</dbReference>
<keyword evidence="8" id="KW-0546">Nucleotide metabolism</keyword>
<dbReference type="GO" id="GO:0046872">
    <property type="term" value="F:metal ion binding"/>
    <property type="evidence" value="ECO:0007669"/>
    <property type="project" value="UniProtKB-KW"/>
</dbReference>
<dbReference type="Gene3D" id="4.10.800.20">
    <property type="match status" value="1"/>
</dbReference>
<evidence type="ECO:0000256" key="3">
    <source>
        <dbReference type="ARBA" id="ARBA00006676"/>
    </source>
</evidence>
<evidence type="ECO:0000256" key="7">
    <source>
        <dbReference type="ARBA" id="ARBA00022833"/>
    </source>
</evidence>
<dbReference type="EMBL" id="CAJVPJ010002673">
    <property type="protein sequence ID" value="CAG8626862.1"/>
    <property type="molecule type" value="Genomic_DNA"/>
</dbReference>
<dbReference type="FunFam" id="4.10.800.20:FF:000001">
    <property type="entry name" value="AMP deaminase"/>
    <property type="match status" value="1"/>
</dbReference>
<feature type="non-terminal residue" evidence="11">
    <location>
        <position position="1"/>
    </location>
</feature>
<dbReference type="OrthoDB" id="1723809at2759"/>
<dbReference type="InterPro" id="IPR006329">
    <property type="entry name" value="AMPD"/>
</dbReference>
<accession>A0A9N9D3Z6</accession>
<evidence type="ECO:0000256" key="2">
    <source>
        <dbReference type="ARBA" id="ARBA00004955"/>
    </source>
</evidence>
<evidence type="ECO:0000256" key="6">
    <source>
        <dbReference type="ARBA" id="ARBA00022801"/>
    </source>
</evidence>
<organism evidence="11 12">
    <name type="scientific">Paraglomus occultum</name>
    <dbReference type="NCBI Taxonomy" id="144539"/>
    <lineage>
        <taxon>Eukaryota</taxon>
        <taxon>Fungi</taxon>
        <taxon>Fungi incertae sedis</taxon>
        <taxon>Mucoromycota</taxon>
        <taxon>Glomeromycotina</taxon>
        <taxon>Glomeromycetes</taxon>
        <taxon>Paraglomerales</taxon>
        <taxon>Paraglomeraceae</taxon>
        <taxon>Paraglomus</taxon>
    </lineage>
</organism>
<gene>
    <name evidence="11" type="ORF">POCULU_LOCUS8693</name>
</gene>